<proteinExistence type="predicted"/>
<keyword evidence="2" id="KW-1185">Reference proteome</keyword>
<keyword evidence="1" id="KW-0418">Kinase</keyword>
<dbReference type="SUPFAM" id="SSF52540">
    <property type="entry name" value="P-loop containing nucleoside triphosphate hydrolases"/>
    <property type="match status" value="1"/>
</dbReference>
<evidence type="ECO:0000313" key="2">
    <source>
        <dbReference type="Proteomes" id="UP000634229"/>
    </source>
</evidence>
<accession>A0ABS1ND00</accession>
<dbReference type="EMBL" id="JAERRF010000007">
    <property type="protein sequence ID" value="MBL1097938.1"/>
    <property type="molecule type" value="Genomic_DNA"/>
</dbReference>
<name>A0ABS1ND00_9ACTN</name>
<reference evidence="1 2" key="1">
    <citation type="submission" date="2021-01" db="EMBL/GenBank/DDBJ databases">
        <title>WGS of actinomycetes isolated from Thailand.</title>
        <authorList>
            <person name="Thawai C."/>
        </authorList>
    </citation>
    <scope>NUCLEOTIDE SEQUENCE [LARGE SCALE GENOMIC DNA]</scope>
    <source>
        <strain evidence="1 2">CA1R205</strain>
    </source>
</reference>
<dbReference type="InterPro" id="IPR052922">
    <property type="entry name" value="Cytidylate_Kinase-2"/>
</dbReference>
<sequence length="175" mass="20048">MALTGNRVWVVGPSGAGKSTVARALAEARGLPHYELDAMFWAPGWQRRPEDEFLAGIAALDRTDRWIADGQYASAHPVLEELADTVVWVDPRRSVTTARLLRRTLRRLRTREELWNGNRERPGSAVGLVLWAHREFPVVRRTNTALFTRMRARSVRCLRLRTSHDIQDLLTKERV</sequence>
<dbReference type="Proteomes" id="UP000634229">
    <property type="component" value="Unassembled WGS sequence"/>
</dbReference>
<dbReference type="GO" id="GO:0016301">
    <property type="term" value="F:kinase activity"/>
    <property type="evidence" value="ECO:0007669"/>
    <property type="project" value="UniProtKB-KW"/>
</dbReference>
<gene>
    <name evidence="1" type="ORF">JK363_14895</name>
</gene>
<keyword evidence="1" id="KW-0808">Transferase</keyword>
<comment type="caution">
    <text evidence="1">The sequence shown here is derived from an EMBL/GenBank/DDBJ whole genome shotgun (WGS) entry which is preliminary data.</text>
</comment>
<protein>
    <submittedName>
        <fullName evidence="1">Adenylate kinase</fullName>
    </submittedName>
</protein>
<dbReference type="PANTHER" id="PTHR37816">
    <property type="entry name" value="YALI0E33011P"/>
    <property type="match status" value="1"/>
</dbReference>
<organism evidence="1 2">
    <name type="scientific">Streptomyces coffeae</name>
    <dbReference type="NCBI Taxonomy" id="621382"/>
    <lineage>
        <taxon>Bacteria</taxon>
        <taxon>Bacillati</taxon>
        <taxon>Actinomycetota</taxon>
        <taxon>Actinomycetes</taxon>
        <taxon>Kitasatosporales</taxon>
        <taxon>Streptomycetaceae</taxon>
        <taxon>Streptomyces</taxon>
    </lineage>
</organism>
<evidence type="ECO:0000313" key="1">
    <source>
        <dbReference type="EMBL" id="MBL1097938.1"/>
    </source>
</evidence>
<dbReference type="InterPro" id="IPR027417">
    <property type="entry name" value="P-loop_NTPase"/>
</dbReference>
<dbReference type="Gene3D" id="3.40.50.300">
    <property type="entry name" value="P-loop containing nucleotide triphosphate hydrolases"/>
    <property type="match status" value="1"/>
</dbReference>
<dbReference type="PANTHER" id="PTHR37816:SF1">
    <property type="entry name" value="TOXIN"/>
    <property type="match status" value="1"/>
</dbReference>
<dbReference type="RefSeq" id="WP_201875347.1">
    <property type="nucleotide sequence ID" value="NZ_JAERRF010000007.1"/>
</dbReference>